<dbReference type="EC" id="3.2.1.39" evidence="3"/>
<comment type="catalytic activity">
    <reaction evidence="1">
        <text>Hydrolysis of (1-&gt;3)-beta-D-glucosidic linkages in (1-&gt;3)-beta-D-glucans.</text>
        <dbReference type="EC" id="3.2.1.39"/>
    </reaction>
</comment>
<evidence type="ECO:0000313" key="9">
    <source>
        <dbReference type="EMBL" id="KAL2326479.1"/>
    </source>
</evidence>
<dbReference type="EMBL" id="JBGMDY010000008">
    <property type="protein sequence ID" value="KAL2326479.1"/>
    <property type="molecule type" value="Genomic_DNA"/>
</dbReference>
<organism evidence="9 10">
    <name type="scientific">Flemingia macrophylla</name>
    <dbReference type="NCBI Taxonomy" id="520843"/>
    <lineage>
        <taxon>Eukaryota</taxon>
        <taxon>Viridiplantae</taxon>
        <taxon>Streptophyta</taxon>
        <taxon>Embryophyta</taxon>
        <taxon>Tracheophyta</taxon>
        <taxon>Spermatophyta</taxon>
        <taxon>Magnoliopsida</taxon>
        <taxon>eudicotyledons</taxon>
        <taxon>Gunneridae</taxon>
        <taxon>Pentapetalae</taxon>
        <taxon>rosids</taxon>
        <taxon>fabids</taxon>
        <taxon>Fabales</taxon>
        <taxon>Fabaceae</taxon>
        <taxon>Papilionoideae</taxon>
        <taxon>50 kb inversion clade</taxon>
        <taxon>NPAAA clade</taxon>
        <taxon>indigoferoid/millettioid clade</taxon>
        <taxon>Phaseoleae</taxon>
        <taxon>Flemingia</taxon>
    </lineage>
</organism>
<dbReference type="Gene3D" id="3.20.20.80">
    <property type="entry name" value="Glycosidases"/>
    <property type="match status" value="1"/>
</dbReference>
<evidence type="ECO:0000256" key="6">
    <source>
        <dbReference type="ARBA" id="ARBA00033335"/>
    </source>
</evidence>
<gene>
    <name evidence="9" type="ORF">Fmac_025537</name>
</gene>
<sequence length="188" mass="20597">MISAFAPPPYLLPPSGYVVVPTTPPSWVYVSPHAAPPPFHGGKRSVHGPKQHHQVPMKNVHASLSKQNPNAAIKVSSPLELSVLQSSFPTSSGSFKSELIEPVIKLMLEFLRQTDSHLMLNAYPFFAYAANGDKISLDYALLRDNPDVVDSDKDLKYSNLFNAQIDAIFVAMSALEYDNVLVTVFDTG</sequence>
<keyword evidence="5" id="KW-0326">Glycosidase</keyword>
<name>A0ABD1LSK2_9FABA</name>
<dbReference type="AlphaFoldDB" id="A0ABD1LSK2"/>
<dbReference type="Proteomes" id="UP001603857">
    <property type="component" value="Unassembled WGS sequence"/>
</dbReference>
<comment type="caution">
    <text evidence="9">The sequence shown here is derived from an EMBL/GenBank/DDBJ whole genome shotgun (WGS) entry which is preliminary data.</text>
</comment>
<evidence type="ECO:0000256" key="4">
    <source>
        <dbReference type="ARBA" id="ARBA00022801"/>
    </source>
</evidence>
<evidence type="ECO:0000256" key="8">
    <source>
        <dbReference type="RuleBase" id="RU004335"/>
    </source>
</evidence>
<dbReference type="InterPro" id="IPR000490">
    <property type="entry name" value="Glyco_hydro_17"/>
</dbReference>
<dbReference type="GO" id="GO:0042973">
    <property type="term" value="F:glucan endo-1,3-beta-D-glucosidase activity"/>
    <property type="evidence" value="ECO:0007669"/>
    <property type="project" value="UniProtKB-EC"/>
</dbReference>
<evidence type="ECO:0000256" key="3">
    <source>
        <dbReference type="ARBA" id="ARBA00012780"/>
    </source>
</evidence>
<keyword evidence="4" id="KW-0378">Hydrolase</keyword>
<dbReference type="SUPFAM" id="SSF51445">
    <property type="entry name" value="(Trans)glycosidases"/>
    <property type="match status" value="1"/>
</dbReference>
<accession>A0ABD1LSK2</accession>
<dbReference type="Pfam" id="PF00332">
    <property type="entry name" value="Glyco_hydro_17"/>
    <property type="match status" value="1"/>
</dbReference>
<evidence type="ECO:0000256" key="2">
    <source>
        <dbReference type="ARBA" id="ARBA00008773"/>
    </source>
</evidence>
<proteinExistence type="inferred from homology"/>
<evidence type="ECO:0000256" key="7">
    <source>
        <dbReference type="ARBA" id="ARBA00033417"/>
    </source>
</evidence>
<dbReference type="PANTHER" id="PTHR32227">
    <property type="entry name" value="GLUCAN ENDO-1,3-BETA-GLUCOSIDASE BG1-RELATED-RELATED"/>
    <property type="match status" value="1"/>
</dbReference>
<dbReference type="InterPro" id="IPR044965">
    <property type="entry name" value="Glyco_hydro_17_plant"/>
</dbReference>
<reference evidence="9 10" key="1">
    <citation type="submission" date="2024-08" db="EMBL/GenBank/DDBJ databases">
        <title>Insights into the chromosomal genome structure of Flemingia macrophylla.</title>
        <authorList>
            <person name="Ding Y."/>
            <person name="Zhao Y."/>
            <person name="Bi W."/>
            <person name="Wu M."/>
            <person name="Zhao G."/>
            <person name="Gong Y."/>
            <person name="Li W."/>
            <person name="Zhang P."/>
        </authorList>
    </citation>
    <scope>NUCLEOTIDE SEQUENCE [LARGE SCALE GENOMIC DNA]</scope>
    <source>
        <strain evidence="9">DYQJB</strain>
        <tissue evidence="9">Leaf</tissue>
    </source>
</reference>
<keyword evidence="10" id="KW-1185">Reference proteome</keyword>
<protein>
    <recommendedName>
        <fullName evidence="3">glucan endo-1,3-beta-D-glucosidase</fullName>
        <ecNumber evidence="3">3.2.1.39</ecNumber>
    </recommendedName>
    <alternativeName>
        <fullName evidence="6">(1-&gt;3)-beta-glucan endohydrolase</fullName>
    </alternativeName>
    <alternativeName>
        <fullName evidence="7">Beta-1,3-endoglucanase</fullName>
    </alternativeName>
</protein>
<evidence type="ECO:0000256" key="5">
    <source>
        <dbReference type="ARBA" id="ARBA00023295"/>
    </source>
</evidence>
<evidence type="ECO:0000313" key="10">
    <source>
        <dbReference type="Proteomes" id="UP001603857"/>
    </source>
</evidence>
<comment type="similarity">
    <text evidence="2 8">Belongs to the glycosyl hydrolase 17 family.</text>
</comment>
<dbReference type="InterPro" id="IPR017853">
    <property type="entry name" value="GH"/>
</dbReference>
<evidence type="ECO:0000256" key="1">
    <source>
        <dbReference type="ARBA" id="ARBA00000382"/>
    </source>
</evidence>